<feature type="region of interest" description="Disordered" evidence="1">
    <location>
        <begin position="20"/>
        <end position="53"/>
    </location>
</feature>
<protein>
    <submittedName>
        <fullName evidence="2">Uncharacterized protein</fullName>
    </submittedName>
</protein>
<dbReference type="EMBL" id="OV651824">
    <property type="protein sequence ID" value="CAH1102165.1"/>
    <property type="molecule type" value="Genomic_DNA"/>
</dbReference>
<dbReference type="PANTHER" id="PTHR34239:SF2">
    <property type="entry name" value="TRANSPOSABLE ELEMENT P TRANSPOSASE_THAP9 CONSERVED DOMAIN-CONTAINING PROTEIN"/>
    <property type="match status" value="1"/>
</dbReference>
<proteinExistence type="predicted"/>
<reference evidence="2" key="1">
    <citation type="submission" date="2022-01" db="EMBL/GenBank/DDBJ databases">
        <authorList>
            <person name="King R."/>
        </authorList>
    </citation>
    <scope>NUCLEOTIDE SEQUENCE</scope>
</reference>
<organism evidence="2 3">
    <name type="scientific">Psylliodes chrysocephalus</name>
    <dbReference type="NCBI Taxonomy" id="3402493"/>
    <lineage>
        <taxon>Eukaryota</taxon>
        <taxon>Metazoa</taxon>
        <taxon>Ecdysozoa</taxon>
        <taxon>Arthropoda</taxon>
        <taxon>Hexapoda</taxon>
        <taxon>Insecta</taxon>
        <taxon>Pterygota</taxon>
        <taxon>Neoptera</taxon>
        <taxon>Endopterygota</taxon>
        <taxon>Coleoptera</taxon>
        <taxon>Polyphaga</taxon>
        <taxon>Cucujiformia</taxon>
        <taxon>Chrysomeloidea</taxon>
        <taxon>Chrysomelidae</taxon>
        <taxon>Galerucinae</taxon>
        <taxon>Alticini</taxon>
        <taxon>Psylliodes</taxon>
    </lineage>
</organism>
<dbReference type="AlphaFoldDB" id="A0A9P0CM98"/>
<evidence type="ECO:0000313" key="3">
    <source>
        <dbReference type="Proteomes" id="UP001153636"/>
    </source>
</evidence>
<dbReference type="OrthoDB" id="6760539at2759"/>
<name>A0A9P0CM98_9CUCU</name>
<evidence type="ECO:0000256" key="1">
    <source>
        <dbReference type="SAM" id="MobiDB-lite"/>
    </source>
</evidence>
<gene>
    <name evidence="2" type="ORF">PSYICH_LOCUS3068</name>
</gene>
<accession>A0A9P0CM98</accession>
<evidence type="ECO:0000313" key="2">
    <source>
        <dbReference type="EMBL" id="CAH1102165.1"/>
    </source>
</evidence>
<sequence length="229" mass="25858">MPNNKKRKIDDFKNKIKRKMRKLERMLDISNSESDSSKSEDSVSSSSDESQDSTQAVINTNMADTIENSLENILGSHPDEETTKGPEIAVDLAKRWESVLSSRLDKDVRQKLMDKWQAPQNCQGLNAPKLNPEVQSIISATDAKKDKFLQNIQDLMGKGITALVVAISLVLPQRETVSPEATQAMVDAGKLLTDMFHTISNHRKYQINNNFNVNVQKISHQQKIDKYLF</sequence>
<dbReference type="PANTHER" id="PTHR34239">
    <property type="entry name" value="APPLE DOMAIN-CONTAINING PROTEIN"/>
    <property type="match status" value="1"/>
</dbReference>
<keyword evidence="3" id="KW-1185">Reference proteome</keyword>
<dbReference type="Proteomes" id="UP001153636">
    <property type="component" value="Chromosome 12"/>
</dbReference>